<sequence length="143" mass="16597">MTEKRQHRETSIMEQDSEVKLSAAQKARIERNKQKALLLRQARLTSHPYTKDKKESGQKLKAPVKEVDTEAGFFFDEDDEVQETNSVKVKHPEELRRAVRGSLFKKDLGPHEHEFGSGIYDEEEDVYRKTCVTCGHVVTYEEM</sequence>
<feature type="region of interest" description="Disordered" evidence="1">
    <location>
        <begin position="41"/>
        <end position="62"/>
    </location>
</feature>
<feature type="compositionally biased region" description="Basic and acidic residues" evidence="1">
    <location>
        <begin position="49"/>
        <end position="62"/>
    </location>
</feature>
<name>A0ABQ9EEU9_TEGGR</name>
<evidence type="ECO:0000313" key="2">
    <source>
        <dbReference type="EMBL" id="KAJ8303859.1"/>
    </source>
</evidence>
<dbReference type="InterPro" id="IPR000465">
    <property type="entry name" value="XPA/RAD14"/>
</dbReference>
<dbReference type="PANTHER" id="PTHR10142:SF0">
    <property type="entry name" value="DNA REPAIR PROTEIN COMPLEMENTING XP-A CELLS"/>
    <property type="match status" value="1"/>
</dbReference>
<organism evidence="2 3">
    <name type="scientific">Tegillarca granosa</name>
    <name type="common">Malaysian cockle</name>
    <name type="synonym">Anadara granosa</name>
    <dbReference type="NCBI Taxonomy" id="220873"/>
    <lineage>
        <taxon>Eukaryota</taxon>
        <taxon>Metazoa</taxon>
        <taxon>Spiralia</taxon>
        <taxon>Lophotrochozoa</taxon>
        <taxon>Mollusca</taxon>
        <taxon>Bivalvia</taxon>
        <taxon>Autobranchia</taxon>
        <taxon>Pteriomorphia</taxon>
        <taxon>Arcoida</taxon>
        <taxon>Arcoidea</taxon>
        <taxon>Arcidae</taxon>
        <taxon>Tegillarca</taxon>
    </lineage>
</organism>
<evidence type="ECO:0000256" key="1">
    <source>
        <dbReference type="SAM" id="MobiDB-lite"/>
    </source>
</evidence>
<accession>A0ABQ9EEU9</accession>
<evidence type="ECO:0000313" key="3">
    <source>
        <dbReference type="Proteomes" id="UP001217089"/>
    </source>
</evidence>
<proteinExistence type="predicted"/>
<dbReference type="EMBL" id="JARBDR010000903">
    <property type="protein sequence ID" value="KAJ8303859.1"/>
    <property type="molecule type" value="Genomic_DNA"/>
</dbReference>
<reference evidence="2 3" key="1">
    <citation type="submission" date="2022-12" db="EMBL/GenBank/DDBJ databases">
        <title>Chromosome-level genome of Tegillarca granosa.</title>
        <authorList>
            <person name="Kim J."/>
        </authorList>
    </citation>
    <scope>NUCLEOTIDE SEQUENCE [LARGE SCALE GENOMIC DNA]</scope>
    <source>
        <strain evidence="2">Teg-2019</strain>
        <tissue evidence="2">Adductor muscle</tissue>
    </source>
</reference>
<keyword evidence="3" id="KW-1185">Reference proteome</keyword>
<protein>
    <recommendedName>
        <fullName evidence="4">XPA C-terminal domain-containing protein</fullName>
    </recommendedName>
</protein>
<dbReference type="Proteomes" id="UP001217089">
    <property type="component" value="Unassembled WGS sequence"/>
</dbReference>
<gene>
    <name evidence="2" type="ORF">KUTeg_017442</name>
</gene>
<evidence type="ECO:0008006" key="4">
    <source>
        <dbReference type="Google" id="ProtNLM"/>
    </source>
</evidence>
<dbReference type="PANTHER" id="PTHR10142">
    <property type="entry name" value="DNA REPAIR PROTEIN COMPLEMENTING XP-A CELLS"/>
    <property type="match status" value="1"/>
</dbReference>
<comment type="caution">
    <text evidence="2">The sequence shown here is derived from an EMBL/GenBank/DDBJ whole genome shotgun (WGS) entry which is preliminary data.</text>
</comment>